<proteinExistence type="predicted"/>
<keyword evidence="2" id="KW-1185">Reference proteome</keyword>
<reference evidence="1 2" key="1">
    <citation type="journal article" date="2018" name="Mol. Biol. Evol.">
        <title>Broad Genomic Sampling Reveals a Smut Pathogenic Ancestry of the Fungal Clade Ustilaginomycotina.</title>
        <authorList>
            <person name="Kijpornyongpan T."/>
            <person name="Mondo S.J."/>
            <person name="Barry K."/>
            <person name="Sandor L."/>
            <person name="Lee J."/>
            <person name="Lipzen A."/>
            <person name="Pangilinan J."/>
            <person name="LaButti K."/>
            <person name="Hainaut M."/>
            <person name="Henrissat B."/>
            <person name="Grigoriev I.V."/>
            <person name="Spatafora J.W."/>
            <person name="Aime M.C."/>
        </authorList>
    </citation>
    <scope>NUCLEOTIDE SEQUENCE [LARGE SCALE GENOMIC DNA]</scope>
    <source>
        <strain evidence="1 2">MCA 4658</strain>
    </source>
</reference>
<sequence length="90" mass="9674">MPSCTGSLHQAVLAIRCGMSILRVDGLTIVSAPSSPRYVIMIGLALAWLCFDLRLPICSSSSHASTFQPHTSAVLSSRITYRPLLTESLV</sequence>
<dbReference type="InParanoid" id="A0A316W4Y6"/>
<protein>
    <submittedName>
        <fullName evidence="1">Uncharacterized protein</fullName>
    </submittedName>
</protein>
<dbReference type="RefSeq" id="XP_025369855.1">
    <property type="nucleotide sequence ID" value="XM_025510169.1"/>
</dbReference>
<accession>A0A316W4Y6</accession>
<dbReference type="EMBL" id="KZ819377">
    <property type="protein sequence ID" value="PWN42695.1"/>
    <property type="molecule type" value="Genomic_DNA"/>
</dbReference>
<name>A0A316W4Y6_9BASI</name>
<dbReference type="GeneID" id="37032039"/>
<dbReference type="Proteomes" id="UP000245783">
    <property type="component" value="Unassembled WGS sequence"/>
</dbReference>
<evidence type="ECO:0000313" key="2">
    <source>
        <dbReference type="Proteomes" id="UP000245783"/>
    </source>
</evidence>
<organism evidence="1 2">
    <name type="scientific">Ceraceosorus guamensis</name>
    <dbReference type="NCBI Taxonomy" id="1522189"/>
    <lineage>
        <taxon>Eukaryota</taxon>
        <taxon>Fungi</taxon>
        <taxon>Dikarya</taxon>
        <taxon>Basidiomycota</taxon>
        <taxon>Ustilaginomycotina</taxon>
        <taxon>Exobasidiomycetes</taxon>
        <taxon>Ceraceosorales</taxon>
        <taxon>Ceraceosoraceae</taxon>
        <taxon>Ceraceosorus</taxon>
    </lineage>
</organism>
<gene>
    <name evidence="1" type="ORF">IE81DRAFT_119137</name>
</gene>
<evidence type="ECO:0000313" key="1">
    <source>
        <dbReference type="EMBL" id="PWN42695.1"/>
    </source>
</evidence>
<dbReference type="AlphaFoldDB" id="A0A316W4Y6"/>